<evidence type="ECO:0000256" key="1">
    <source>
        <dbReference type="SAM" id="Phobius"/>
    </source>
</evidence>
<keyword evidence="3" id="KW-1185">Reference proteome</keyword>
<sequence length="35" mass="3818">MNAWWLLLIVPASVAAGVFVGVVCLMLWIGSGMRR</sequence>
<gene>
    <name evidence="2" type="primary">44</name>
    <name evidence="2" type="ORF">SEA_MCGALLEON_44</name>
</gene>
<reference evidence="2 3" key="1">
    <citation type="submission" date="2019-06" db="EMBL/GenBank/DDBJ databases">
        <authorList>
            <person name="Kirkpatrick B.L."/>
            <person name="Twichell C.M."/>
            <person name="Davis D.J."/>
            <person name="Hampton E.S."/>
            <person name="Nguyen T."/>
            <person name="Niekamp K.S."/>
            <person name="Riley K.M."/>
            <person name="Lawson J.L."/>
            <person name="Butela K.A."/>
            <person name="Garlena R.A."/>
            <person name="Russell D.A."/>
            <person name="Pope W.H."/>
            <person name="Jacobs-Sera D."/>
            <person name="Hatfull G.F."/>
        </authorList>
    </citation>
    <scope>NUCLEOTIDE SEQUENCE [LARGE SCALE GENOMIC DNA]</scope>
</reference>
<feature type="transmembrane region" description="Helical" evidence="1">
    <location>
        <begin position="6"/>
        <end position="29"/>
    </location>
</feature>
<keyword evidence="1" id="KW-0472">Membrane</keyword>
<protein>
    <submittedName>
        <fullName evidence="2">Membrane protein</fullName>
    </submittedName>
</protein>
<dbReference type="Proteomes" id="UP000320771">
    <property type="component" value="Segment"/>
</dbReference>
<name>A0A516KQZ4_9CAUD</name>
<dbReference type="EMBL" id="MN062703">
    <property type="protein sequence ID" value="QDP44116.1"/>
    <property type="molecule type" value="Genomic_DNA"/>
</dbReference>
<dbReference type="KEGG" id="vg:56214165"/>
<dbReference type="GeneID" id="56214165"/>
<keyword evidence="1" id="KW-1133">Transmembrane helix</keyword>
<organism evidence="2 3">
    <name type="scientific">Microbacterium phage McGalleon</name>
    <dbReference type="NCBI Taxonomy" id="2590936"/>
    <lineage>
        <taxon>Viruses</taxon>
        <taxon>Duplodnaviria</taxon>
        <taxon>Heunggongvirae</taxon>
        <taxon>Uroviricota</taxon>
        <taxon>Caudoviricetes</taxon>
        <taxon>Ilzatvirus</taxon>
        <taxon>Ilzatvirus mcgalleon</taxon>
    </lineage>
</organism>
<accession>A0A516KQZ4</accession>
<dbReference type="RefSeq" id="YP_009908620.1">
    <property type="nucleotide sequence ID" value="NC_049927.1"/>
</dbReference>
<keyword evidence="1" id="KW-0812">Transmembrane</keyword>
<evidence type="ECO:0000313" key="3">
    <source>
        <dbReference type="Proteomes" id="UP000320771"/>
    </source>
</evidence>
<proteinExistence type="predicted"/>
<evidence type="ECO:0000313" key="2">
    <source>
        <dbReference type="EMBL" id="QDP44116.1"/>
    </source>
</evidence>